<evidence type="ECO:0000313" key="2">
    <source>
        <dbReference type="EMBL" id="HCO26775.1"/>
    </source>
</evidence>
<keyword evidence="1" id="KW-0472">Membrane</keyword>
<feature type="transmembrane region" description="Helical" evidence="1">
    <location>
        <begin position="189"/>
        <end position="207"/>
    </location>
</feature>
<sequence length="231" mass="26137">MSEIPFETIKNIAMEEPTPEKCYRQRRVNLYLGLGLSVVLCITGVGFILTAFMNPNADDFPAPAAIIVFTIWSFFLVLGIWAILSYLRERLLISETRIIRHDLFGKTVISVDEISQLNWYTGFGAIRLDSPGRSIVFNMESFTKPEQSEIITFLRNHVALEKHKNWDYFYEGSRRVIEPGATATRQEKILASVVLALAGVFFCGWWFGSGSGFLLPALLCVFGALRIYQGH</sequence>
<feature type="transmembrane region" description="Helical" evidence="1">
    <location>
        <begin position="213"/>
        <end position="229"/>
    </location>
</feature>
<dbReference type="Proteomes" id="UP000263642">
    <property type="component" value="Unassembled WGS sequence"/>
</dbReference>
<dbReference type="EMBL" id="DQAY01000176">
    <property type="protein sequence ID" value="HCO26775.1"/>
    <property type="molecule type" value="Genomic_DNA"/>
</dbReference>
<evidence type="ECO:0000313" key="3">
    <source>
        <dbReference type="Proteomes" id="UP000263642"/>
    </source>
</evidence>
<name>A0A3D3RD55_9PLAN</name>
<feature type="transmembrane region" description="Helical" evidence="1">
    <location>
        <begin position="30"/>
        <end position="52"/>
    </location>
</feature>
<proteinExistence type="predicted"/>
<comment type="caution">
    <text evidence="2">The sequence shown here is derived from an EMBL/GenBank/DDBJ whole genome shotgun (WGS) entry which is preliminary data.</text>
</comment>
<accession>A0A3D3RD55</accession>
<keyword evidence="1" id="KW-1133">Transmembrane helix</keyword>
<gene>
    <name evidence="2" type="ORF">DIT97_28580</name>
</gene>
<dbReference type="AlphaFoldDB" id="A0A3D3RD55"/>
<keyword evidence="1" id="KW-0812">Transmembrane</keyword>
<protein>
    <recommendedName>
        <fullName evidence="4">DUF304 domain-containing protein</fullName>
    </recommendedName>
</protein>
<evidence type="ECO:0000256" key="1">
    <source>
        <dbReference type="SAM" id="Phobius"/>
    </source>
</evidence>
<reference evidence="2 3" key="1">
    <citation type="journal article" date="2018" name="Nat. Biotechnol.">
        <title>A standardized bacterial taxonomy based on genome phylogeny substantially revises the tree of life.</title>
        <authorList>
            <person name="Parks D.H."/>
            <person name="Chuvochina M."/>
            <person name="Waite D.W."/>
            <person name="Rinke C."/>
            <person name="Skarshewski A."/>
            <person name="Chaumeil P.A."/>
            <person name="Hugenholtz P."/>
        </authorList>
    </citation>
    <scope>NUCLEOTIDE SEQUENCE [LARGE SCALE GENOMIC DNA]</scope>
    <source>
        <strain evidence="2">UBA9375</strain>
    </source>
</reference>
<feature type="transmembrane region" description="Helical" evidence="1">
    <location>
        <begin position="64"/>
        <end position="87"/>
    </location>
</feature>
<evidence type="ECO:0008006" key="4">
    <source>
        <dbReference type="Google" id="ProtNLM"/>
    </source>
</evidence>
<organism evidence="2 3">
    <name type="scientific">Gimesia maris</name>
    <dbReference type="NCBI Taxonomy" id="122"/>
    <lineage>
        <taxon>Bacteria</taxon>
        <taxon>Pseudomonadati</taxon>
        <taxon>Planctomycetota</taxon>
        <taxon>Planctomycetia</taxon>
        <taxon>Planctomycetales</taxon>
        <taxon>Planctomycetaceae</taxon>
        <taxon>Gimesia</taxon>
    </lineage>
</organism>